<feature type="transmembrane region" description="Helical" evidence="16">
    <location>
        <begin position="310"/>
        <end position="331"/>
    </location>
</feature>
<evidence type="ECO:0000256" key="13">
    <source>
        <dbReference type="ARBA" id="ARBA00023128"/>
    </source>
</evidence>
<dbReference type="EC" id="7.1.1.2" evidence="3 16"/>
<feature type="transmembrane region" description="Helical" evidence="16">
    <location>
        <begin position="382"/>
        <end position="410"/>
    </location>
</feature>
<evidence type="ECO:0000256" key="11">
    <source>
        <dbReference type="ARBA" id="ARBA00023027"/>
    </source>
</evidence>
<evidence type="ECO:0000256" key="3">
    <source>
        <dbReference type="ARBA" id="ARBA00012944"/>
    </source>
</evidence>
<evidence type="ECO:0000259" key="18">
    <source>
        <dbReference type="Pfam" id="PF01059"/>
    </source>
</evidence>
<comment type="catalytic activity">
    <reaction evidence="15 16">
        <text>a ubiquinone + NADH + 5 H(+)(in) = a ubiquinol + NAD(+) + 4 H(+)(out)</text>
        <dbReference type="Rhea" id="RHEA:29091"/>
        <dbReference type="Rhea" id="RHEA-COMP:9565"/>
        <dbReference type="Rhea" id="RHEA-COMP:9566"/>
        <dbReference type="ChEBI" id="CHEBI:15378"/>
        <dbReference type="ChEBI" id="CHEBI:16389"/>
        <dbReference type="ChEBI" id="CHEBI:17976"/>
        <dbReference type="ChEBI" id="CHEBI:57540"/>
        <dbReference type="ChEBI" id="CHEBI:57945"/>
        <dbReference type="EC" id="7.1.1.2"/>
    </reaction>
</comment>
<dbReference type="GO" id="GO:0015990">
    <property type="term" value="P:electron transport coupled proton transport"/>
    <property type="evidence" value="ECO:0007669"/>
    <property type="project" value="TreeGrafter"/>
</dbReference>
<feature type="transmembrane region" description="Helical" evidence="16">
    <location>
        <begin position="343"/>
        <end position="362"/>
    </location>
</feature>
<dbReference type="InterPro" id="IPR001750">
    <property type="entry name" value="ND/Mrp_TM"/>
</dbReference>
<feature type="transmembrane region" description="Helical" evidence="16">
    <location>
        <begin position="147"/>
        <end position="169"/>
    </location>
</feature>
<dbReference type="GO" id="GO:0003954">
    <property type="term" value="F:NADH dehydrogenase activity"/>
    <property type="evidence" value="ECO:0007669"/>
    <property type="project" value="TreeGrafter"/>
</dbReference>
<feature type="transmembrane region" description="Helical" evidence="16">
    <location>
        <begin position="257"/>
        <end position="275"/>
    </location>
</feature>
<dbReference type="GO" id="GO:0008137">
    <property type="term" value="F:NADH dehydrogenase (ubiquinone) activity"/>
    <property type="evidence" value="ECO:0007669"/>
    <property type="project" value="UniProtKB-UniRule"/>
</dbReference>
<proteinExistence type="inferred from homology"/>
<keyword evidence="12 16" id="KW-0830">Ubiquinone</keyword>
<keyword evidence="8" id="KW-1278">Translocase</keyword>
<evidence type="ECO:0000256" key="7">
    <source>
        <dbReference type="ARBA" id="ARBA00022692"/>
    </source>
</evidence>
<evidence type="ECO:0000256" key="5">
    <source>
        <dbReference type="ARBA" id="ARBA00022448"/>
    </source>
</evidence>
<dbReference type="EMBL" id="ON457155">
    <property type="protein sequence ID" value="WYK36473.1"/>
    <property type="molecule type" value="Genomic_DNA"/>
</dbReference>
<keyword evidence="9 16" id="KW-0249">Electron transport</keyword>
<accession>A0AAU6QD77</accession>
<dbReference type="Pfam" id="PF01059">
    <property type="entry name" value="Oxidored_q5_N"/>
    <property type="match status" value="1"/>
</dbReference>
<geneLocation type="mitochondrion" evidence="19"/>
<dbReference type="PANTHER" id="PTHR43507">
    <property type="entry name" value="NADH-UBIQUINONE OXIDOREDUCTASE CHAIN 4"/>
    <property type="match status" value="1"/>
</dbReference>
<reference evidence="19" key="1">
    <citation type="submission" date="2022-05" db="EMBL/GenBank/DDBJ databases">
        <authorList>
            <person name="Shi W."/>
            <person name="Mo J."/>
        </authorList>
    </citation>
    <scope>NUCLEOTIDE SEQUENCE</scope>
</reference>
<dbReference type="Pfam" id="PF00361">
    <property type="entry name" value="Proton_antipo_M"/>
    <property type="match status" value="1"/>
</dbReference>
<feature type="transmembrane region" description="Helical" evidence="16">
    <location>
        <begin position="224"/>
        <end position="245"/>
    </location>
</feature>
<evidence type="ECO:0000256" key="8">
    <source>
        <dbReference type="ARBA" id="ARBA00022967"/>
    </source>
</evidence>
<evidence type="ECO:0000313" key="19">
    <source>
        <dbReference type="EMBL" id="WYK36473.1"/>
    </source>
</evidence>
<gene>
    <name evidence="19" type="primary">nad4</name>
</gene>
<keyword evidence="14 16" id="KW-0472">Membrane</keyword>
<comment type="subcellular location">
    <subcellularLocation>
        <location evidence="1 16">Mitochondrion membrane</location>
        <topology evidence="1 16">Multi-pass membrane protein</topology>
    </subcellularLocation>
</comment>
<comment type="similarity">
    <text evidence="2 16">Belongs to the complex I subunit 4 family.</text>
</comment>
<evidence type="ECO:0000256" key="14">
    <source>
        <dbReference type="ARBA" id="ARBA00023136"/>
    </source>
</evidence>
<evidence type="ECO:0000256" key="6">
    <source>
        <dbReference type="ARBA" id="ARBA00022660"/>
    </source>
</evidence>
<feature type="transmembrane region" description="Helical" evidence="16">
    <location>
        <begin position="118"/>
        <end position="135"/>
    </location>
</feature>
<evidence type="ECO:0000256" key="4">
    <source>
        <dbReference type="ARBA" id="ARBA00021006"/>
    </source>
</evidence>
<dbReference type="GO" id="GO:0048039">
    <property type="term" value="F:ubiquinone binding"/>
    <property type="evidence" value="ECO:0007669"/>
    <property type="project" value="TreeGrafter"/>
</dbReference>
<keyword evidence="7 16" id="KW-0812">Transmembrane</keyword>
<protein>
    <recommendedName>
        <fullName evidence="4 16">NADH-ubiquinone oxidoreductase chain 4</fullName>
        <ecNumber evidence="3 16">7.1.1.2</ecNumber>
    </recommendedName>
</protein>
<feature type="domain" description="NADH:quinone oxidoreductase/Mrp antiporter transmembrane" evidence="17">
    <location>
        <begin position="114"/>
        <end position="398"/>
    </location>
</feature>
<feature type="transmembrane region" description="Helical" evidence="16">
    <location>
        <begin position="62"/>
        <end position="82"/>
    </location>
</feature>
<organism evidence="19">
    <name type="scientific">Aspidophiura sp</name>
    <dbReference type="NCBI Taxonomy" id="3135528"/>
    <lineage>
        <taxon>Eukaryota</taxon>
        <taxon>Metazoa</taxon>
        <taxon>Echinodermata</taxon>
        <taxon>Eleutherozoa</taxon>
        <taxon>Asterozoa</taxon>
        <taxon>Ophiuroidea</taxon>
        <taxon>Myophiuroidea</taxon>
        <taxon>Metophiurida</taxon>
        <taxon>Ophintegrida</taxon>
        <taxon>Amphilepidida</taxon>
        <taxon>Ophiurina</taxon>
        <taxon>Ophiolepidina</taxon>
        <taxon>Ophiolepididae</taxon>
        <taxon>Aspidophiura</taxon>
    </lineage>
</organism>
<feature type="transmembrane region" description="Helical" evidence="16">
    <location>
        <begin position="189"/>
        <end position="212"/>
    </location>
</feature>
<dbReference type="GO" id="GO:0031966">
    <property type="term" value="C:mitochondrial membrane"/>
    <property type="evidence" value="ECO:0007669"/>
    <property type="project" value="UniProtKB-SubCell"/>
</dbReference>
<dbReference type="AlphaFoldDB" id="A0AAU6QD77"/>
<feature type="transmembrane region" description="Helical" evidence="16">
    <location>
        <begin position="431"/>
        <end position="450"/>
    </location>
</feature>
<evidence type="ECO:0000256" key="1">
    <source>
        <dbReference type="ARBA" id="ARBA00004225"/>
    </source>
</evidence>
<dbReference type="PANTHER" id="PTHR43507:SF20">
    <property type="entry name" value="NADH-UBIQUINONE OXIDOREDUCTASE CHAIN 4"/>
    <property type="match status" value="1"/>
</dbReference>
<dbReference type="InterPro" id="IPR000260">
    <property type="entry name" value="NADH4_N"/>
</dbReference>
<keyword evidence="5 16" id="KW-0813">Transport</keyword>
<keyword evidence="10 16" id="KW-1133">Transmembrane helix</keyword>
<evidence type="ECO:0000259" key="17">
    <source>
        <dbReference type="Pfam" id="PF00361"/>
    </source>
</evidence>
<sequence length="451" mass="50160">MIIILLSSLTGCLLTVWSVPYKKLWPTAISLSSFLFLASLSLLSNNSSWGWSNCNSGLAIDYISLPLIVLSTWLIPVCLLASVSPLYQSSCQDIRLFISLLFFILFALIITFSSLDLFVFFIGFESTLVPTLFIITRWGTSSTRIEAGLYFVFYTLASSLPFLLSLILLYLAENTLSLALGPCLYNKGILLPIFCILGFLVKVPIFGFHLWLPKAHVEAPVAGSMILAAILLKLGGYGFLRLYIFLWEILHSQVGPFLILFCSWGALLSSLICLSQTDLKSLIAYSSVSHMSMMIASLSVGSSWSVSGGLLIMISHGLTSSALFSSANILYERSGTRTLYLNRGYKGFFSLFPSCWFLFLLSNLGFPPFPNSLGELFSLIALFSWSLVCFWVLSLTLILTSIFSLSIFLLTCSGWSFKWNSTCSPLTEREFLLLLLHLFPLLLLIPIFSFF</sequence>
<keyword evidence="13 16" id="KW-0496">Mitochondrion</keyword>
<name>A0AAU6QD77_9ECHI</name>
<comment type="function">
    <text evidence="16">Core subunit of the mitochondrial membrane respiratory chain NADH dehydrogenase (Complex I) which catalyzes electron transfer from NADH through the respiratory chain, using ubiquinone as an electron acceptor. Essential for the catalytic activity and assembly of complex I.</text>
</comment>
<dbReference type="PRINTS" id="PR01437">
    <property type="entry name" value="NUOXDRDTASE4"/>
</dbReference>
<dbReference type="GO" id="GO:0042773">
    <property type="term" value="P:ATP synthesis coupled electron transport"/>
    <property type="evidence" value="ECO:0007669"/>
    <property type="project" value="InterPro"/>
</dbReference>
<evidence type="ECO:0000256" key="15">
    <source>
        <dbReference type="ARBA" id="ARBA00049551"/>
    </source>
</evidence>
<evidence type="ECO:0000256" key="12">
    <source>
        <dbReference type="ARBA" id="ARBA00023075"/>
    </source>
</evidence>
<keyword evidence="11 16" id="KW-0520">NAD</keyword>
<feature type="transmembrane region" description="Helical" evidence="16">
    <location>
        <begin position="94"/>
        <end position="112"/>
    </location>
</feature>
<evidence type="ECO:0000256" key="16">
    <source>
        <dbReference type="RuleBase" id="RU003297"/>
    </source>
</evidence>
<feature type="transmembrane region" description="Helical" evidence="16">
    <location>
        <begin position="282"/>
        <end position="304"/>
    </location>
</feature>
<dbReference type="InterPro" id="IPR003918">
    <property type="entry name" value="NADH_UbQ_OxRdtase"/>
</dbReference>
<evidence type="ECO:0000256" key="2">
    <source>
        <dbReference type="ARBA" id="ARBA00009025"/>
    </source>
</evidence>
<keyword evidence="6 16" id="KW-0679">Respiratory chain</keyword>
<evidence type="ECO:0000256" key="10">
    <source>
        <dbReference type="ARBA" id="ARBA00022989"/>
    </source>
</evidence>
<evidence type="ECO:0000256" key="9">
    <source>
        <dbReference type="ARBA" id="ARBA00022982"/>
    </source>
</evidence>
<feature type="domain" description="NADH:ubiquinone oxidoreductase chain 4 N-terminal" evidence="18">
    <location>
        <begin position="2"/>
        <end position="111"/>
    </location>
</feature>